<dbReference type="KEGG" id="dap:Dacet_2798"/>
<evidence type="ECO:0000313" key="8">
    <source>
        <dbReference type="Proteomes" id="UP000002012"/>
    </source>
</evidence>
<dbReference type="InterPro" id="IPR012292">
    <property type="entry name" value="Globin/Proto"/>
</dbReference>
<dbReference type="InParanoid" id="D4H5V8"/>
<feature type="transmembrane region" description="Helical" evidence="6">
    <location>
        <begin position="270"/>
        <end position="290"/>
    </location>
</feature>
<feature type="transmembrane region" description="Helical" evidence="6">
    <location>
        <begin position="241"/>
        <end position="264"/>
    </location>
</feature>
<dbReference type="eggNOG" id="COG3431">
    <property type="taxonomic scope" value="Bacteria"/>
</dbReference>
<name>D4H5V8_DENA2</name>
<comment type="subcellular location">
    <subcellularLocation>
        <location evidence="1">Cell membrane</location>
        <topology evidence="1">Multi-pass membrane protein</topology>
    </subcellularLocation>
</comment>
<evidence type="ECO:0000313" key="7">
    <source>
        <dbReference type="EMBL" id="ADD69549.1"/>
    </source>
</evidence>
<dbReference type="PaxDb" id="522772-Dacet_2798"/>
<dbReference type="HOGENOM" id="CLU_080697_0_0_0"/>
<proteinExistence type="predicted"/>
<reference evidence="7 8" key="1">
    <citation type="journal article" date="2010" name="Stand. Genomic Sci.">
        <title>Complete genome sequence of Denitrovibrio acetiphilus type strain (N2460).</title>
        <authorList>
            <person name="Kiss H."/>
            <person name="Lang E."/>
            <person name="Lapidus A."/>
            <person name="Copeland A."/>
            <person name="Nolan M."/>
            <person name="Glavina Del Rio T."/>
            <person name="Chen F."/>
            <person name="Lucas S."/>
            <person name="Tice H."/>
            <person name="Cheng J.F."/>
            <person name="Han C."/>
            <person name="Goodwin L."/>
            <person name="Pitluck S."/>
            <person name="Liolios K."/>
            <person name="Pati A."/>
            <person name="Ivanova N."/>
            <person name="Mavromatis K."/>
            <person name="Chen A."/>
            <person name="Palaniappan K."/>
            <person name="Land M."/>
            <person name="Hauser L."/>
            <person name="Chang Y.J."/>
            <person name="Jeffries C.D."/>
            <person name="Detter J.C."/>
            <person name="Brettin T."/>
            <person name="Spring S."/>
            <person name="Rohde M."/>
            <person name="Goker M."/>
            <person name="Woyke T."/>
            <person name="Bristow J."/>
            <person name="Eisen J.A."/>
            <person name="Markowitz V."/>
            <person name="Hugenholtz P."/>
            <person name="Kyrpides N.C."/>
            <person name="Klenk H.P."/>
        </authorList>
    </citation>
    <scope>NUCLEOTIDE SEQUENCE [LARGE SCALE GENOMIC DNA]</scope>
    <source>
        <strain evidence="8">DSM 12809 / NBRC 114555 / N2460</strain>
    </source>
</reference>
<dbReference type="Gene3D" id="1.10.490.10">
    <property type="entry name" value="Globins"/>
    <property type="match status" value="1"/>
</dbReference>
<evidence type="ECO:0000256" key="1">
    <source>
        <dbReference type="ARBA" id="ARBA00004651"/>
    </source>
</evidence>
<keyword evidence="2" id="KW-1003">Cell membrane</keyword>
<dbReference type="AlphaFoldDB" id="D4H5V8"/>
<dbReference type="InterPro" id="IPR020948">
    <property type="entry name" value="P_starv_induced_PsiE-like"/>
</dbReference>
<dbReference type="GO" id="GO:0005886">
    <property type="term" value="C:plasma membrane"/>
    <property type="evidence" value="ECO:0007669"/>
    <property type="project" value="UniProtKB-SubCell"/>
</dbReference>
<dbReference type="Proteomes" id="UP000002012">
    <property type="component" value="Chromosome"/>
</dbReference>
<dbReference type="GO" id="GO:0020037">
    <property type="term" value="F:heme binding"/>
    <property type="evidence" value="ECO:0007669"/>
    <property type="project" value="InterPro"/>
</dbReference>
<keyword evidence="8" id="KW-1185">Reference proteome</keyword>
<evidence type="ECO:0000256" key="3">
    <source>
        <dbReference type="ARBA" id="ARBA00022692"/>
    </source>
</evidence>
<protein>
    <recommendedName>
        <fullName evidence="9">Globin-sensor domain-containing protein</fullName>
    </recommendedName>
</protein>
<evidence type="ECO:0000256" key="2">
    <source>
        <dbReference type="ARBA" id="ARBA00022475"/>
    </source>
</evidence>
<organism evidence="7 8">
    <name type="scientific">Denitrovibrio acetiphilus (strain DSM 12809 / NBRC 114555 / N2460)</name>
    <dbReference type="NCBI Taxonomy" id="522772"/>
    <lineage>
        <taxon>Bacteria</taxon>
        <taxon>Pseudomonadati</taxon>
        <taxon>Deferribacterota</taxon>
        <taxon>Deferribacteres</taxon>
        <taxon>Deferribacterales</taxon>
        <taxon>Geovibrionaceae</taxon>
        <taxon>Denitrovibrio</taxon>
    </lineage>
</organism>
<keyword evidence="3 6" id="KW-0812">Transmembrane</keyword>
<keyword evidence="5 6" id="KW-0472">Membrane</keyword>
<dbReference type="STRING" id="522772.Dacet_2798"/>
<feature type="transmembrane region" description="Helical" evidence="6">
    <location>
        <begin position="208"/>
        <end position="229"/>
    </location>
</feature>
<feature type="transmembrane region" description="Helical" evidence="6">
    <location>
        <begin position="173"/>
        <end position="196"/>
    </location>
</feature>
<gene>
    <name evidence="7" type="ordered locus">Dacet_2798</name>
</gene>
<dbReference type="EMBL" id="CP001968">
    <property type="protein sequence ID" value="ADD69549.1"/>
    <property type="molecule type" value="Genomic_DNA"/>
</dbReference>
<evidence type="ECO:0000256" key="6">
    <source>
        <dbReference type="SAM" id="Phobius"/>
    </source>
</evidence>
<sequence>MRYHKSLQKHYDLSEKDIENLLYIQPNMEKYRQEFLDDYLDAAKSKFHLTGEQIAALEANSDKMEKWYNCLFQGCTANPYYNFLYKQGAGLFKYNFDPDFIPAMISFARLWMHEKVFQTIDDDYRRKGILLSLHKLLDINSEIMLGAYYDKTVSKYSSVFSWRKTIVDFSERFSLVMHSILVLVLMGLTIMSVYIFAQDVIHLLSGHAETMLITALGSLLIIWVLVELLHTEVQIIGGGKFKTSVFISVALIAFIRDLLIITLKHEKGNMFQHGFILTSILVLGLIFWLISHTEGKD</sequence>
<evidence type="ECO:0000256" key="5">
    <source>
        <dbReference type="ARBA" id="ARBA00023136"/>
    </source>
</evidence>
<keyword evidence="4 6" id="KW-1133">Transmembrane helix</keyword>
<dbReference type="GO" id="GO:0019825">
    <property type="term" value="F:oxygen binding"/>
    <property type="evidence" value="ECO:0007669"/>
    <property type="project" value="InterPro"/>
</dbReference>
<evidence type="ECO:0000256" key="4">
    <source>
        <dbReference type="ARBA" id="ARBA00022989"/>
    </source>
</evidence>
<dbReference type="Pfam" id="PF06146">
    <property type="entry name" value="PsiE"/>
    <property type="match status" value="1"/>
</dbReference>
<accession>D4H5V8</accession>
<evidence type="ECO:0008006" key="9">
    <source>
        <dbReference type="Google" id="ProtNLM"/>
    </source>
</evidence>